<name>A0AAP3M4V2_9LACO</name>
<proteinExistence type="predicted"/>
<comment type="caution">
    <text evidence="1">The sequence shown here is derived from an EMBL/GenBank/DDBJ whole genome shotgun (WGS) entry which is preliminary data.</text>
</comment>
<accession>A0AAP3M4V2</accession>
<organism evidence="1 2">
    <name type="scientific">Lactobacillus mulieris</name>
    <dbReference type="NCBI Taxonomy" id="2508708"/>
    <lineage>
        <taxon>Bacteria</taxon>
        <taxon>Bacillati</taxon>
        <taxon>Bacillota</taxon>
        <taxon>Bacilli</taxon>
        <taxon>Lactobacillales</taxon>
        <taxon>Lactobacillaceae</taxon>
        <taxon>Lactobacillus</taxon>
    </lineage>
</organism>
<protein>
    <submittedName>
        <fullName evidence="1">Uncharacterized protein</fullName>
    </submittedName>
</protein>
<dbReference type="EMBL" id="JAKHLF010000011">
    <property type="protein sequence ID" value="MCZ3845183.1"/>
    <property type="molecule type" value="Genomic_DNA"/>
</dbReference>
<dbReference type="AlphaFoldDB" id="A0AAP3M4V2"/>
<gene>
    <name evidence="1" type="ORF">L2422_06705</name>
</gene>
<sequence length="210" mass="24778">MTAYVNKNEEPRLKRVVRIDYKDDSYGNPKTIYTSHLDSGFQPASIQDFVNRYKDQKLVYIPSAKAISIINPGFKVKERYLSGEEEPVAINTDNIYMITYEKLPEFFRNTEMCKELVEVATKFTKSQAYKELKLSGFKIYPADNSNDECTTFIIDFNKLKLEYRWGQLLVEKHCAEQLFKEEKYQHLFERTNTGYYLLRDWGNYGDNTND</sequence>
<dbReference type="Proteomes" id="UP001213015">
    <property type="component" value="Unassembled WGS sequence"/>
</dbReference>
<dbReference type="RefSeq" id="WP_144852267.1">
    <property type="nucleotide sequence ID" value="NZ_JAKHFC010000019.1"/>
</dbReference>
<evidence type="ECO:0000313" key="1">
    <source>
        <dbReference type="EMBL" id="MCZ3845183.1"/>
    </source>
</evidence>
<evidence type="ECO:0000313" key="2">
    <source>
        <dbReference type="Proteomes" id="UP001213015"/>
    </source>
</evidence>
<reference evidence="1" key="1">
    <citation type="submission" date="2022-01" db="EMBL/GenBank/DDBJ databases">
        <title>VMRC isolate genome collection.</title>
        <authorList>
            <person name="France M."/>
            <person name="Rutt L."/>
            <person name="Humphrys M."/>
            <person name="Ravel J."/>
        </authorList>
    </citation>
    <scope>NUCLEOTIDE SEQUENCE</scope>
    <source>
        <strain evidence="1">C0127B5</strain>
    </source>
</reference>